<comment type="caution">
    <text evidence="2">The sequence shown here is derived from an EMBL/GenBank/DDBJ whole genome shotgun (WGS) entry which is preliminary data.</text>
</comment>
<gene>
    <name evidence="2" type="ORF">M8C21_030958</name>
</gene>
<dbReference type="AlphaFoldDB" id="A0AAD5CB78"/>
<dbReference type="PANTHER" id="PTHR11804">
    <property type="entry name" value="PROTEASE M3 THIMET OLIGOPEPTIDASE-RELATED"/>
    <property type="match status" value="1"/>
</dbReference>
<dbReference type="GO" id="GO:0004222">
    <property type="term" value="F:metalloendopeptidase activity"/>
    <property type="evidence" value="ECO:0007669"/>
    <property type="project" value="InterPro"/>
</dbReference>
<dbReference type="PANTHER" id="PTHR11804:SF83">
    <property type="entry name" value="LD37516P"/>
    <property type="match status" value="1"/>
</dbReference>
<sequence length="169" mass="19348">MDSGCSDSGVITMKAKRTVEPTWPKLVEPVEKMMDRLTVVWVAVNHLKVVKDTPELRSTIEEIQPEKVEFDIKPGQSKPIYNAFKAIRESPDWDVLSDAPKRIVELHRVVVVRLANNTYTLDKKSFYEYETHFTLMWESPRVGHYIMKSNTDQVYSISSNGSDVAVLFG</sequence>
<dbReference type="InterPro" id="IPR045666">
    <property type="entry name" value="OpdA_N"/>
</dbReference>
<dbReference type="InterPro" id="IPR045090">
    <property type="entry name" value="Pept_M3A_M3B"/>
</dbReference>
<evidence type="ECO:0000259" key="1">
    <source>
        <dbReference type="Pfam" id="PF19310"/>
    </source>
</evidence>
<dbReference type="Gene3D" id="1.10.1370.40">
    <property type="match status" value="1"/>
</dbReference>
<evidence type="ECO:0000313" key="2">
    <source>
        <dbReference type="EMBL" id="KAI7738736.1"/>
    </source>
</evidence>
<dbReference type="GO" id="GO:0006518">
    <property type="term" value="P:peptide metabolic process"/>
    <property type="evidence" value="ECO:0007669"/>
    <property type="project" value="TreeGrafter"/>
</dbReference>
<proteinExistence type="predicted"/>
<dbReference type="Pfam" id="PF19310">
    <property type="entry name" value="TOP_N"/>
    <property type="match status" value="1"/>
</dbReference>
<dbReference type="EMBL" id="JAMZMK010008739">
    <property type="protein sequence ID" value="KAI7738736.1"/>
    <property type="molecule type" value="Genomic_DNA"/>
</dbReference>
<keyword evidence="3" id="KW-1185">Reference proteome</keyword>
<accession>A0AAD5CB78</accession>
<evidence type="ECO:0000313" key="3">
    <source>
        <dbReference type="Proteomes" id="UP001206925"/>
    </source>
</evidence>
<dbReference type="Proteomes" id="UP001206925">
    <property type="component" value="Unassembled WGS sequence"/>
</dbReference>
<dbReference type="GO" id="GO:0006508">
    <property type="term" value="P:proteolysis"/>
    <property type="evidence" value="ECO:0007669"/>
    <property type="project" value="InterPro"/>
</dbReference>
<reference evidence="2" key="1">
    <citation type="submission" date="2022-06" db="EMBL/GenBank/DDBJ databases">
        <title>Uncovering the hologenomic basis of an extraordinary plant invasion.</title>
        <authorList>
            <person name="Bieker V.C."/>
            <person name="Martin M.D."/>
            <person name="Gilbert T."/>
            <person name="Hodgins K."/>
            <person name="Battlay P."/>
            <person name="Petersen B."/>
            <person name="Wilson J."/>
        </authorList>
    </citation>
    <scope>NUCLEOTIDE SEQUENCE</scope>
    <source>
        <strain evidence="2">AA19_3_7</strain>
        <tissue evidence="2">Leaf</tissue>
    </source>
</reference>
<feature type="domain" description="Oligopeptidase A N-terminal" evidence="1">
    <location>
        <begin position="16"/>
        <end position="106"/>
    </location>
</feature>
<dbReference type="SUPFAM" id="SSF55486">
    <property type="entry name" value="Metalloproteases ('zincins'), catalytic domain"/>
    <property type="match status" value="1"/>
</dbReference>
<organism evidence="2 3">
    <name type="scientific">Ambrosia artemisiifolia</name>
    <name type="common">Common ragweed</name>
    <dbReference type="NCBI Taxonomy" id="4212"/>
    <lineage>
        <taxon>Eukaryota</taxon>
        <taxon>Viridiplantae</taxon>
        <taxon>Streptophyta</taxon>
        <taxon>Embryophyta</taxon>
        <taxon>Tracheophyta</taxon>
        <taxon>Spermatophyta</taxon>
        <taxon>Magnoliopsida</taxon>
        <taxon>eudicotyledons</taxon>
        <taxon>Gunneridae</taxon>
        <taxon>Pentapetalae</taxon>
        <taxon>asterids</taxon>
        <taxon>campanulids</taxon>
        <taxon>Asterales</taxon>
        <taxon>Asteraceae</taxon>
        <taxon>Asteroideae</taxon>
        <taxon>Heliantheae alliance</taxon>
        <taxon>Heliantheae</taxon>
        <taxon>Ambrosia</taxon>
    </lineage>
</organism>
<name>A0AAD5CB78_AMBAR</name>
<protein>
    <recommendedName>
        <fullName evidence="1">Oligopeptidase A N-terminal domain-containing protein</fullName>
    </recommendedName>
</protein>